<feature type="chain" id="PRO_5003025596" evidence="1">
    <location>
        <begin position="21"/>
        <end position="734"/>
    </location>
</feature>
<dbReference type="RefSeq" id="WP_004375015.1">
    <property type="nucleotide sequence ID" value="NZ_GG703888.1"/>
</dbReference>
<keyword evidence="4" id="KW-0378">Hydrolase</keyword>
<organism evidence="4 5">
    <name type="scientific">Segatella oris F0302</name>
    <dbReference type="NCBI Taxonomy" id="649760"/>
    <lineage>
        <taxon>Bacteria</taxon>
        <taxon>Pseudomonadati</taxon>
        <taxon>Bacteroidota</taxon>
        <taxon>Bacteroidia</taxon>
        <taxon>Bacteroidales</taxon>
        <taxon>Prevotellaceae</taxon>
        <taxon>Segatella</taxon>
    </lineage>
</organism>
<evidence type="ECO:0000259" key="3">
    <source>
        <dbReference type="Pfam" id="PF00930"/>
    </source>
</evidence>
<feature type="signal peptide" evidence="1">
    <location>
        <begin position="1"/>
        <end position="20"/>
    </location>
</feature>
<accession>D1QUJ4</accession>
<dbReference type="Proteomes" id="UP000004079">
    <property type="component" value="Unassembled WGS sequence"/>
</dbReference>
<feature type="domain" description="Peptidase S9 prolyl oligopeptidase catalytic" evidence="2">
    <location>
        <begin position="540"/>
        <end position="734"/>
    </location>
</feature>
<dbReference type="HOGENOM" id="CLU_006105_2_0_10"/>
<dbReference type="SUPFAM" id="SSF82171">
    <property type="entry name" value="DPP6 N-terminal domain-like"/>
    <property type="match status" value="1"/>
</dbReference>
<evidence type="ECO:0000259" key="2">
    <source>
        <dbReference type="Pfam" id="PF00326"/>
    </source>
</evidence>
<dbReference type="InterPro" id="IPR050278">
    <property type="entry name" value="Serine_Prot_S9B/DPPIV"/>
</dbReference>
<protein>
    <submittedName>
        <fullName evidence="4">Peptidase, S9A/B/C family, catalytic domain protein</fullName>
        <ecNumber evidence="4">3.4.-.-</ecNumber>
    </submittedName>
</protein>
<feature type="domain" description="Dipeptidylpeptidase IV N-terminal" evidence="3">
    <location>
        <begin position="95"/>
        <end position="446"/>
    </location>
</feature>
<dbReference type="Pfam" id="PF00930">
    <property type="entry name" value="DPPIV_N"/>
    <property type="match status" value="1"/>
</dbReference>
<dbReference type="GO" id="GO:0008239">
    <property type="term" value="F:dipeptidyl-peptidase activity"/>
    <property type="evidence" value="ECO:0007669"/>
    <property type="project" value="TreeGrafter"/>
</dbReference>
<dbReference type="STRING" id="649760.HMPREF0971_02679"/>
<reference evidence="4 5" key="1">
    <citation type="submission" date="2009-11" db="EMBL/GenBank/DDBJ databases">
        <authorList>
            <person name="Weinstock G."/>
            <person name="Sodergren E."/>
            <person name="Clifton S."/>
            <person name="Fulton L."/>
            <person name="Fulton B."/>
            <person name="Courtney L."/>
            <person name="Fronick C."/>
            <person name="Harrison M."/>
            <person name="Strong C."/>
            <person name="Farmer C."/>
            <person name="Delahaunty K."/>
            <person name="Markovic C."/>
            <person name="Hall O."/>
            <person name="Minx P."/>
            <person name="Tomlinson C."/>
            <person name="Mitreva M."/>
            <person name="Nelson J."/>
            <person name="Hou S."/>
            <person name="Wollam A."/>
            <person name="Pepin K.H."/>
            <person name="Johnson M."/>
            <person name="Bhonagiri V."/>
            <person name="Nash W.E."/>
            <person name="Warren W."/>
            <person name="Chinwalla A."/>
            <person name="Mardis E.R."/>
            <person name="Wilson R.K."/>
        </authorList>
    </citation>
    <scope>NUCLEOTIDE SEQUENCE [LARGE SCALE GENOMIC DNA]</scope>
    <source>
        <strain evidence="4 5">F0302</strain>
    </source>
</reference>
<dbReference type="Pfam" id="PF00326">
    <property type="entry name" value="Peptidase_S9"/>
    <property type="match status" value="1"/>
</dbReference>
<gene>
    <name evidence="4" type="ORF">HMPREF0971_02679</name>
</gene>
<evidence type="ECO:0000313" key="5">
    <source>
        <dbReference type="Proteomes" id="UP000004079"/>
    </source>
</evidence>
<comment type="caution">
    <text evidence="4">The sequence shown here is derived from an EMBL/GenBank/DDBJ whole genome shotgun (WGS) entry which is preliminary data.</text>
</comment>
<dbReference type="InterPro" id="IPR002469">
    <property type="entry name" value="Peptidase_S9B_N"/>
</dbReference>
<evidence type="ECO:0000313" key="4">
    <source>
        <dbReference type="EMBL" id="EFB30996.1"/>
    </source>
</evidence>
<sequence>MNKLFVMCIMMLLATSNVSADNKITLKDVTGKTFTPKYITGVDPIKGTDRYASISNDGRQIIEYAFKTGNQTRVLFDIANTHGESIKQLDGYTLSPDGKRMLIQTNTHKIYRRSFTADYYIYTIQSRKLEKLSTGGPQQIPTWSPDGNQIAFVRDNNIFLVKLLYDNAESQITKDGKFNEIINGVPDWVYEEEFSTNRSLCFTADSRMLCWIKYDERKVKEYSLQLFMGSHPTMKANEVYPGTYTYKYPKAGEDNSIVSVWSYEIQNHKTNRLQVPLEGDGYIPRIKSTNDANRIIVFTMNRHQDVLNLYAVNPRTTLSQLLIKEQGDKYVKEEAMEGIAIGQNSILLPSDRDGYMHLYLYNMNGSLIRKIGDGNYDITSIYGYDETTGDVYYQAAGINSHDRQIFVSHKNGKTERLTDTNGWNKAIFSGDYKYFLNTWSNYNTPYVFTIRDNKGKVLSTPIDNKELKEKVKTYGFNGRETFSFTTSEGVKLDGWMVKPKDFDTNKKYPVILFQYSGPGSQQVIDAWNAGSMGNGGAFDYYLAQQGFIVICVDGRGTGGRGAAFEKCTYLRIGELESRDQVETALWLGKQSYIDKERIGIWGWSFGGFNTLMGMSEGRPVFKAGVAVAPPTNWRYYDTIYTERYMRTPKENGSGYATNPIQRANALHGALLICHGMADDNVQPQNTMEYTEALIQADKDFKENIYTNRNHGIYGGNTRTHLLRQISNWFIEHLK</sequence>
<dbReference type="AlphaFoldDB" id="D1QUJ4"/>
<dbReference type="Gene3D" id="3.40.50.1820">
    <property type="entry name" value="alpha/beta hydrolase"/>
    <property type="match status" value="1"/>
</dbReference>
<dbReference type="Gene3D" id="2.140.10.30">
    <property type="entry name" value="Dipeptidylpeptidase IV, N-terminal domain"/>
    <property type="match status" value="1"/>
</dbReference>
<dbReference type="GO" id="GO:0008236">
    <property type="term" value="F:serine-type peptidase activity"/>
    <property type="evidence" value="ECO:0007669"/>
    <property type="project" value="InterPro"/>
</dbReference>
<dbReference type="EMBL" id="ACUZ02000047">
    <property type="protein sequence ID" value="EFB30996.1"/>
    <property type="molecule type" value="Genomic_DNA"/>
</dbReference>
<dbReference type="InterPro" id="IPR001375">
    <property type="entry name" value="Peptidase_S9_cat"/>
</dbReference>
<evidence type="ECO:0000256" key="1">
    <source>
        <dbReference type="SAM" id="SignalP"/>
    </source>
</evidence>
<proteinExistence type="predicted"/>
<dbReference type="GO" id="GO:0006508">
    <property type="term" value="P:proteolysis"/>
    <property type="evidence" value="ECO:0007669"/>
    <property type="project" value="InterPro"/>
</dbReference>
<keyword evidence="1" id="KW-0732">Signal</keyword>
<dbReference type="MEROPS" id="S09.013"/>
<dbReference type="SUPFAM" id="SSF53474">
    <property type="entry name" value="alpha/beta-Hydrolases"/>
    <property type="match status" value="1"/>
</dbReference>
<dbReference type="EC" id="3.4.-.-" evidence="4"/>
<name>D1QUJ4_9BACT</name>
<dbReference type="ESTHER" id="9bact-d1quj4">
    <property type="family name" value="DPP4N_Peptidase_S9"/>
</dbReference>
<dbReference type="InterPro" id="IPR029058">
    <property type="entry name" value="AB_hydrolase_fold"/>
</dbReference>
<dbReference type="PANTHER" id="PTHR11731:SF193">
    <property type="entry name" value="DIPEPTIDYL PEPTIDASE 9"/>
    <property type="match status" value="1"/>
</dbReference>
<dbReference type="PANTHER" id="PTHR11731">
    <property type="entry name" value="PROTEASE FAMILY S9B,C DIPEPTIDYL-PEPTIDASE IV-RELATED"/>
    <property type="match status" value="1"/>
</dbReference>